<organism evidence="5 6">
    <name type="scientific">Halosaccharopolyspora lacisalsi</name>
    <dbReference type="NCBI Taxonomy" id="1000566"/>
    <lineage>
        <taxon>Bacteria</taxon>
        <taxon>Bacillati</taxon>
        <taxon>Actinomycetota</taxon>
        <taxon>Actinomycetes</taxon>
        <taxon>Pseudonocardiales</taxon>
        <taxon>Pseudonocardiaceae</taxon>
        <taxon>Halosaccharopolyspora</taxon>
    </lineage>
</organism>
<dbReference type="GO" id="GO:0003700">
    <property type="term" value="F:DNA-binding transcription factor activity"/>
    <property type="evidence" value="ECO:0007669"/>
    <property type="project" value="InterPro"/>
</dbReference>
<dbReference type="RefSeq" id="WP_182543879.1">
    <property type="nucleotide sequence ID" value="NZ_JACGWZ010000002.1"/>
</dbReference>
<gene>
    <name evidence="5" type="ORF">FHX42_001987</name>
</gene>
<evidence type="ECO:0000256" key="1">
    <source>
        <dbReference type="ARBA" id="ARBA00023015"/>
    </source>
</evidence>
<protein>
    <submittedName>
        <fullName evidence="5">DNA-binding GntR family transcriptional regulator</fullName>
    </submittedName>
</protein>
<dbReference type="InterPro" id="IPR008920">
    <property type="entry name" value="TF_FadR/GntR_C"/>
</dbReference>
<evidence type="ECO:0000256" key="3">
    <source>
        <dbReference type="ARBA" id="ARBA00023163"/>
    </source>
</evidence>
<dbReference type="InterPro" id="IPR000524">
    <property type="entry name" value="Tscrpt_reg_HTH_GntR"/>
</dbReference>
<reference evidence="5 6" key="1">
    <citation type="submission" date="2020-07" db="EMBL/GenBank/DDBJ databases">
        <title>Sequencing the genomes of 1000 actinobacteria strains.</title>
        <authorList>
            <person name="Klenk H.-P."/>
        </authorList>
    </citation>
    <scope>NUCLEOTIDE SEQUENCE [LARGE SCALE GENOMIC DNA]</scope>
    <source>
        <strain evidence="5 6">DSM 45975</strain>
    </source>
</reference>
<dbReference type="GO" id="GO:0003677">
    <property type="term" value="F:DNA binding"/>
    <property type="evidence" value="ECO:0007669"/>
    <property type="project" value="UniProtKB-KW"/>
</dbReference>
<feature type="domain" description="HTH gntR-type" evidence="4">
    <location>
        <begin position="21"/>
        <end position="88"/>
    </location>
</feature>
<dbReference type="SUPFAM" id="SSF46785">
    <property type="entry name" value="Winged helix' DNA-binding domain"/>
    <property type="match status" value="1"/>
</dbReference>
<dbReference type="Pfam" id="PF07729">
    <property type="entry name" value="FCD"/>
    <property type="match status" value="1"/>
</dbReference>
<dbReference type="SUPFAM" id="SSF48008">
    <property type="entry name" value="GntR ligand-binding domain-like"/>
    <property type="match status" value="1"/>
</dbReference>
<dbReference type="SMART" id="SM00345">
    <property type="entry name" value="HTH_GNTR"/>
    <property type="match status" value="1"/>
</dbReference>
<dbReference type="PROSITE" id="PS50949">
    <property type="entry name" value="HTH_GNTR"/>
    <property type="match status" value="1"/>
</dbReference>
<keyword evidence="6" id="KW-1185">Reference proteome</keyword>
<evidence type="ECO:0000259" key="4">
    <source>
        <dbReference type="PROSITE" id="PS50949"/>
    </source>
</evidence>
<dbReference type="Gene3D" id="1.20.120.530">
    <property type="entry name" value="GntR ligand-binding domain-like"/>
    <property type="match status" value="1"/>
</dbReference>
<dbReference type="SMART" id="SM00895">
    <property type="entry name" value="FCD"/>
    <property type="match status" value="1"/>
</dbReference>
<dbReference type="PANTHER" id="PTHR43537:SF24">
    <property type="entry name" value="GLUCONATE OPERON TRANSCRIPTIONAL REPRESSOR"/>
    <property type="match status" value="1"/>
</dbReference>
<keyword evidence="3" id="KW-0804">Transcription</keyword>
<dbReference type="Proteomes" id="UP000569329">
    <property type="component" value="Unassembled WGS sequence"/>
</dbReference>
<dbReference type="PRINTS" id="PR00035">
    <property type="entry name" value="HTHGNTR"/>
</dbReference>
<dbReference type="PANTHER" id="PTHR43537">
    <property type="entry name" value="TRANSCRIPTIONAL REGULATOR, GNTR FAMILY"/>
    <property type="match status" value="1"/>
</dbReference>
<dbReference type="AlphaFoldDB" id="A0A839DUQ0"/>
<name>A0A839DUQ0_9PSEU</name>
<keyword evidence="1" id="KW-0805">Transcription regulation</keyword>
<keyword evidence="2 5" id="KW-0238">DNA-binding</keyword>
<dbReference type="InterPro" id="IPR036390">
    <property type="entry name" value="WH_DNA-bd_sf"/>
</dbReference>
<dbReference type="InterPro" id="IPR011711">
    <property type="entry name" value="GntR_C"/>
</dbReference>
<dbReference type="Gene3D" id="1.10.10.10">
    <property type="entry name" value="Winged helix-like DNA-binding domain superfamily/Winged helix DNA-binding domain"/>
    <property type="match status" value="1"/>
</dbReference>
<dbReference type="EMBL" id="JACGWZ010000002">
    <property type="protein sequence ID" value="MBA8824640.1"/>
    <property type="molecule type" value="Genomic_DNA"/>
</dbReference>
<comment type="caution">
    <text evidence="5">The sequence shown here is derived from an EMBL/GenBank/DDBJ whole genome shotgun (WGS) entry which is preliminary data.</text>
</comment>
<evidence type="ECO:0000256" key="2">
    <source>
        <dbReference type="ARBA" id="ARBA00023125"/>
    </source>
</evidence>
<dbReference type="InterPro" id="IPR036388">
    <property type="entry name" value="WH-like_DNA-bd_sf"/>
</dbReference>
<proteinExistence type="predicted"/>
<evidence type="ECO:0000313" key="6">
    <source>
        <dbReference type="Proteomes" id="UP000569329"/>
    </source>
</evidence>
<dbReference type="Pfam" id="PF00392">
    <property type="entry name" value="GntR"/>
    <property type="match status" value="1"/>
</dbReference>
<sequence>MSSATPSESVSAALSRRAVEQPAADRAYRHVKAGLLDGSYADGHLLSEGEIAADLTMSRTPVREAFLQLQAEGFLRLYPKRGALVVPVTPTEARALMETRLALESFAIDKLAASGAEALRQLGGELAAHPACHPDELSDADMHETDRAFHAHLVEAADNPVVTDLYGTLRDRQLRITATARTHEPPRRDTVTHQHGHIAQALHSGDGELAKTHLRDHLVHTVQALGLSAGPFLDPDGEQR</sequence>
<accession>A0A839DUQ0</accession>
<evidence type="ECO:0000313" key="5">
    <source>
        <dbReference type="EMBL" id="MBA8824640.1"/>
    </source>
</evidence>